<proteinExistence type="predicted"/>
<accession>A0A3S5BHY5</accession>
<dbReference type="EMBL" id="CAAALY010070306">
    <property type="protein sequence ID" value="VEL24883.1"/>
    <property type="molecule type" value="Genomic_DNA"/>
</dbReference>
<dbReference type="AlphaFoldDB" id="A0A3S5BHY5"/>
<evidence type="ECO:0000313" key="1">
    <source>
        <dbReference type="EMBL" id="VEL24883.1"/>
    </source>
</evidence>
<organism evidence="1 2">
    <name type="scientific">Protopolystoma xenopodis</name>
    <dbReference type="NCBI Taxonomy" id="117903"/>
    <lineage>
        <taxon>Eukaryota</taxon>
        <taxon>Metazoa</taxon>
        <taxon>Spiralia</taxon>
        <taxon>Lophotrochozoa</taxon>
        <taxon>Platyhelminthes</taxon>
        <taxon>Monogenea</taxon>
        <taxon>Polyopisthocotylea</taxon>
        <taxon>Polystomatidea</taxon>
        <taxon>Polystomatidae</taxon>
        <taxon>Protopolystoma</taxon>
    </lineage>
</organism>
<gene>
    <name evidence="1" type="ORF">PXEA_LOCUS18323</name>
</gene>
<evidence type="ECO:0000313" key="2">
    <source>
        <dbReference type="Proteomes" id="UP000784294"/>
    </source>
</evidence>
<name>A0A3S5BHY5_9PLAT</name>
<reference evidence="1" key="1">
    <citation type="submission" date="2018-11" db="EMBL/GenBank/DDBJ databases">
        <authorList>
            <consortium name="Pathogen Informatics"/>
        </authorList>
    </citation>
    <scope>NUCLEOTIDE SEQUENCE</scope>
</reference>
<comment type="caution">
    <text evidence="1">The sequence shown here is derived from an EMBL/GenBank/DDBJ whole genome shotgun (WGS) entry which is preliminary data.</text>
</comment>
<keyword evidence="2" id="KW-1185">Reference proteome</keyword>
<protein>
    <submittedName>
        <fullName evidence="1">Uncharacterized protein</fullName>
    </submittedName>
</protein>
<sequence>MPLGVPPLRCSNPCAAEPAMMASSTPAGLGVRGPKWRQRKEAAVSAKKWAQMSNYAQHCWVSLEFVGTILANL</sequence>
<dbReference type="Proteomes" id="UP000784294">
    <property type="component" value="Unassembled WGS sequence"/>
</dbReference>